<dbReference type="PANTHER" id="PTHR42713:SF3">
    <property type="entry name" value="TRANSCRIPTIONAL REGULATORY PROTEIN HPTR"/>
    <property type="match status" value="1"/>
</dbReference>
<dbReference type="GO" id="GO:0043565">
    <property type="term" value="F:sequence-specific DNA binding"/>
    <property type="evidence" value="ECO:0007669"/>
    <property type="project" value="InterPro"/>
</dbReference>
<dbReference type="RefSeq" id="WP_127192894.1">
    <property type="nucleotide sequence ID" value="NZ_RZNY01000012.1"/>
</dbReference>
<evidence type="ECO:0000259" key="10">
    <source>
        <dbReference type="PROSITE" id="PS50110"/>
    </source>
</evidence>
<keyword evidence="5" id="KW-0805">Transcription regulation</keyword>
<keyword evidence="7" id="KW-0804">Transcription</keyword>
<comment type="caution">
    <text evidence="11">The sequence shown here is derived from an EMBL/GenBank/DDBJ whole genome shotgun (WGS) entry which is preliminary data.</text>
</comment>
<dbReference type="OrthoDB" id="9794370at2"/>
<evidence type="ECO:0000259" key="9">
    <source>
        <dbReference type="PROSITE" id="PS01124"/>
    </source>
</evidence>
<dbReference type="Proteomes" id="UP000279446">
    <property type="component" value="Unassembled WGS sequence"/>
</dbReference>
<dbReference type="Pfam" id="PF17853">
    <property type="entry name" value="GGDEF_2"/>
    <property type="match status" value="1"/>
</dbReference>
<dbReference type="InterPro" id="IPR009057">
    <property type="entry name" value="Homeodomain-like_sf"/>
</dbReference>
<dbReference type="Pfam" id="PF00072">
    <property type="entry name" value="Response_reg"/>
    <property type="match status" value="1"/>
</dbReference>
<dbReference type="GO" id="GO:0003700">
    <property type="term" value="F:DNA-binding transcription factor activity"/>
    <property type="evidence" value="ECO:0007669"/>
    <property type="project" value="InterPro"/>
</dbReference>
<dbReference type="GO" id="GO:0005737">
    <property type="term" value="C:cytoplasm"/>
    <property type="evidence" value="ECO:0007669"/>
    <property type="project" value="UniProtKB-SubCell"/>
</dbReference>
<evidence type="ECO:0000256" key="1">
    <source>
        <dbReference type="ARBA" id="ARBA00004496"/>
    </source>
</evidence>
<evidence type="ECO:0000256" key="6">
    <source>
        <dbReference type="ARBA" id="ARBA00023125"/>
    </source>
</evidence>
<dbReference type="GO" id="GO:0000160">
    <property type="term" value="P:phosphorelay signal transduction system"/>
    <property type="evidence" value="ECO:0007669"/>
    <property type="project" value="UniProtKB-KW"/>
</dbReference>
<accession>A0A433Y766</accession>
<dbReference type="Gene3D" id="3.40.50.2300">
    <property type="match status" value="1"/>
</dbReference>
<evidence type="ECO:0000256" key="7">
    <source>
        <dbReference type="ARBA" id="ARBA00023163"/>
    </source>
</evidence>
<feature type="domain" description="HTH araC/xylS-type" evidence="9">
    <location>
        <begin position="437"/>
        <end position="534"/>
    </location>
</feature>
<dbReference type="InterPro" id="IPR041522">
    <property type="entry name" value="CdaR_GGDEF"/>
</dbReference>
<dbReference type="CDD" id="cd17536">
    <property type="entry name" value="REC_YesN-like"/>
    <property type="match status" value="1"/>
</dbReference>
<evidence type="ECO:0000256" key="5">
    <source>
        <dbReference type="ARBA" id="ARBA00023015"/>
    </source>
</evidence>
<evidence type="ECO:0000256" key="4">
    <source>
        <dbReference type="ARBA" id="ARBA00023012"/>
    </source>
</evidence>
<gene>
    <name evidence="11" type="ORF">EJP82_15060</name>
</gene>
<evidence type="ECO:0000256" key="3">
    <source>
        <dbReference type="ARBA" id="ARBA00022553"/>
    </source>
</evidence>
<protein>
    <submittedName>
        <fullName evidence="11">Response regulator</fullName>
    </submittedName>
</protein>
<dbReference type="PROSITE" id="PS01124">
    <property type="entry name" value="HTH_ARAC_FAMILY_2"/>
    <property type="match status" value="1"/>
</dbReference>
<sequence>MKVLIVDDEQSVHDQLEQMIPWSELGWSIVGHAYNGEEAKRIVMESNPHFTITDIKMPLTDGLGFMEWLKSSQYRSKVLVLSGYGDFEYLRPAFLLDAIDYLLKPIQQAEFLTVLSKIVEQIQNEGVALKEEINEKAILHKGIVLMQDQFMSEVIDGTLQEENEMIVRAEQLLLQLPEAGYYAVVIKLTDLDEYVNRRYERDREVLYYAFRNVLNECMVGWGVQANVFRNLYKTNEFLILVSVSEKSEAWLEKTLHRLSKSIWDTMQVKVKFGVSQYKSRITFMEKAYREAVRAIEGLRLSDDGAIAYYEQSLQSITESKGLSEWRKVGEMLEMLVHAGSLRDGVALLSKLDGLVQDGTLMQMSGLEMKQAINLIVSKIEQTSVGDNELASMLETVKSSVNELKVEQVKQQMKKLIEYLLNSYATDPKEKSGKQLIGAILQYTNTNYRTVTLEEISSEFYINKNYFCTLFKNENGVSYLEYLTKVRIDHAKRLLVNSDLKTYEIAAMVGYADQRYFSQVFRKYTGMKPTDYRKTT</sequence>
<dbReference type="Gene3D" id="1.10.10.60">
    <property type="entry name" value="Homeodomain-like"/>
    <property type="match status" value="2"/>
</dbReference>
<organism evidence="11 12">
    <name type="scientific">Paenibacillus anaericanus</name>
    <dbReference type="NCBI Taxonomy" id="170367"/>
    <lineage>
        <taxon>Bacteria</taxon>
        <taxon>Bacillati</taxon>
        <taxon>Bacillota</taxon>
        <taxon>Bacilli</taxon>
        <taxon>Bacillales</taxon>
        <taxon>Paenibacillaceae</taxon>
        <taxon>Paenibacillus</taxon>
    </lineage>
</organism>
<evidence type="ECO:0000256" key="8">
    <source>
        <dbReference type="PROSITE-ProRule" id="PRU00169"/>
    </source>
</evidence>
<dbReference type="PROSITE" id="PS50110">
    <property type="entry name" value="RESPONSE_REGULATORY"/>
    <property type="match status" value="1"/>
</dbReference>
<feature type="modified residue" description="4-aspartylphosphate" evidence="8">
    <location>
        <position position="54"/>
    </location>
</feature>
<dbReference type="SUPFAM" id="SSF46689">
    <property type="entry name" value="Homeodomain-like"/>
    <property type="match status" value="1"/>
</dbReference>
<dbReference type="AlphaFoldDB" id="A0A433Y766"/>
<dbReference type="InterPro" id="IPR018060">
    <property type="entry name" value="HTH_AraC"/>
</dbReference>
<keyword evidence="2" id="KW-0963">Cytoplasm</keyword>
<reference evidence="11 12" key="1">
    <citation type="submission" date="2018-12" db="EMBL/GenBank/DDBJ databases">
        <authorList>
            <person name="Sun L."/>
            <person name="Chen Z."/>
        </authorList>
    </citation>
    <scope>NUCLEOTIDE SEQUENCE [LARGE SCALE GENOMIC DNA]</scope>
    <source>
        <strain evidence="11 12">DSM 15890</strain>
    </source>
</reference>
<dbReference type="PANTHER" id="PTHR42713">
    <property type="entry name" value="HISTIDINE KINASE-RELATED"/>
    <property type="match status" value="1"/>
</dbReference>
<dbReference type="Pfam" id="PF12833">
    <property type="entry name" value="HTH_18"/>
    <property type="match status" value="1"/>
</dbReference>
<dbReference type="InterPro" id="IPR020449">
    <property type="entry name" value="Tscrpt_reg_AraC-type_HTH"/>
</dbReference>
<dbReference type="SUPFAM" id="SSF52172">
    <property type="entry name" value="CheY-like"/>
    <property type="match status" value="1"/>
</dbReference>
<dbReference type="SMART" id="SM00342">
    <property type="entry name" value="HTH_ARAC"/>
    <property type="match status" value="1"/>
</dbReference>
<dbReference type="InterPro" id="IPR011006">
    <property type="entry name" value="CheY-like_superfamily"/>
</dbReference>
<dbReference type="InterPro" id="IPR051552">
    <property type="entry name" value="HptR"/>
</dbReference>
<dbReference type="SMART" id="SM00448">
    <property type="entry name" value="REC"/>
    <property type="match status" value="1"/>
</dbReference>
<proteinExistence type="predicted"/>
<evidence type="ECO:0000256" key="2">
    <source>
        <dbReference type="ARBA" id="ARBA00022490"/>
    </source>
</evidence>
<evidence type="ECO:0000313" key="11">
    <source>
        <dbReference type="EMBL" id="RUT45285.1"/>
    </source>
</evidence>
<dbReference type="PRINTS" id="PR00032">
    <property type="entry name" value="HTHARAC"/>
</dbReference>
<keyword evidence="12" id="KW-1185">Reference proteome</keyword>
<keyword evidence="4" id="KW-0902">Two-component regulatory system</keyword>
<keyword evidence="3 8" id="KW-0597">Phosphoprotein</keyword>
<name>A0A433Y766_9BACL</name>
<keyword evidence="6" id="KW-0238">DNA-binding</keyword>
<dbReference type="EMBL" id="RZNY01000012">
    <property type="protein sequence ID" value="RUT45285.1"/>
    <property type="molecule type" value="Genomic_DNA"/>
</dbReference>
<dbReference type="InterPro" id="IPR001789">
    <property type="entry name" value="Sig_transdc_resp-reg_receiver"/>
</dbReference>
<feature type="domain" description="Response regulatory" evidence="10">
    <location>
        <begin position="2"/>
        <end position="119"/>
    </location>
</feature>
<comment type="subcellular location">
    <subcellularLocation>
        <location evidence="1">Cytoplasm</location>
    </subcellularLocation>
</comment>
<evidence type="ECO:0000313" key="12">
    <source>
        <dbReference type="Proteomes" id="UP000279446"/>
    </source>
</evidence>